<reference evidence="1 2" key="1">
    <citation type="submission" date="2015-08" db="EMBL/GenBank/DDBJ databases">
        <title>Next Generation Sequencing and Analysis of the Genome of Puccinia sorghi L Schw, the Causal Agent of Maize Common Rust.</title>
        <authorList>
            <person name="Rochi L."/>
            <person name="Burguener G."/>
            <person name="Darino M."/>
            <person name="Turjanski A."/>
            <person name="Kreff E."/>
            <person name="Dieguez M.J."/>
            <person name="Sacco F."/>
        </authorList>
    </citation>
    <scope>NUCLEOTIDE SEQUENCE [LARGE SCALE GENOMIC DNA]</scope>
    <source>
        <strain evidence="1 2">RO10H11247</strain>
    </source>
</reference>
<comment type="caution">
    <text evidence="1">The sequence shown here is derived from an EMBL/GenBank/DDBJ whole genome shotgun (WGS) entry which is preliminary data.</text>
</comment>
<name>A0A0L6VRD9_9BASI</name>
<proteinExistence type="predicted"/>
<accession>A0A0L6VRD9</accession>
<dbReference type="OrthoDB" id="1424416at2759"/>
<organism evidence="1 2">
    <name type="scientific">Puccinia sorghi</name>
    <dbReference type="NCBI Taxonomy" id="27349"/>
    <lineage>
        <taxon>Eukaryota</taxon>
        <taxon>Fungi</taxon>
        <taxon>Dikarya</taxon>
        <taxon>Basidiomycota</taxon>
        <taxon>Pucciniomycotina</taxon>
        <taxon>Pucciniomycetes</taxon>
        <taxon>Pucciniales</taxon>
        <taxon>Pucciniaceae</taxon>
        <taxon>Puccinia</taxon>
    </lineage>
</organism>
<dbReference type="EMBL" id="LAVV01001843">
    <property type="protein sequence ID" value="KNZ63273.1"/>
    <property type="molecule type" value="Genomic_DNA"/>
</dbReference>
<keyword evidence="2" id="KW-1185">Reference proteome</keyword>
<dbReference type="VEuPathDB" id="FungiDB:VP01_1165g3"/>
<dbReference type="AlphaFoldDB" id="A0A0L6VRD9"/>
<sequence length="149" mass="16914">MARFKEGFLVLVSLSKIQIEPAADLGNFLLPGWLAPPIPLGNWRALECFHLPFLKPPNTSDDIEANGHCGFQIIVWALEHGQDAFMEVQKEIHVNLKLPSEFYLNQGFLNQINRVAQRIHMHKLGPCDIDHWMSIPTTEPPFFGLEDEG</sequence>
<evidence type="ECO:0000313" key="1">
    <source>
        <dbReference type="EMBL" id="KNZ63273.1"/>
    </source>
</evidence>
<evidence type="ECO:0000313" key="2">
    <source>
        <dbReference type="Proteomes" id="UP000037035"/>
    </source>
</evidence>
<dbReference type="Proteomes" id="UP000037035">
    <property type="component" value="Unassembled WGS sequence"/>
</dbReference>
<protein>
    <submittedName>
        <fullName evidence="1">Uncharacterized protein</fullName>
    </submittedName>
</protein>
<gene>
    <name evidence="1" type="ORF">VP01_1165g3</name>
</gene>